<proteinExistence type="inferred from homology"/>
<evidence type="ECO:0000313" key="2">
    <source>
        <dbReference type="EMBL" id="QDU05683.1"/>
    </source>
</evidence>
<dbReference type="SUPFAM" id="SSF53383">
    <property type="entry name" value="PLP-dependent transferases"/>
    <property type="match status" value="1"/>
</dbReference>
<dbReference type="Pfam" id="PF01041">
    <property type="entry name" value="DegT_DnrJ_EryC1"/>
    <property type="match status" value="2"/>
</dbReference>
<organism evidence="2 3">
    <name type="scientific">Gimesia chilikensis</name>
    <dbReference type="NCBI Taxonomy" id="2605989"/>
    <lineage>
        <taxon>Bacteria</taxon>
        <taxon>Pseudomonadati</taxon>
        <taxon>Planctomycetota</taxon>
        <taxon>Planctomycetia</taxon>
        <taxon>Planctomycetales</taxon>
        <taxon>Planctomycetaceae</taxon>
        <taxon>Gimesia</taxon>
    </lineage>
</organism>
<sequence>MNKPNPFRIVAEFEEAVAEYTGAPMAVAVDSCTNAIFLACKYINVDEVTIPARTYVSVPNSIIHAGGTIQFRDYEWEGIYQLEPYPVWDCAKRFTSRMYQPGTFMCISFQASKILGIGKGGMILTDDLDAYLWLKKARFNGRSEVPLVEDSYDSLGWNMYMTPEQAARGLWNLHYLEDHNEDQPCDDFVDLSQFPVFTSQVPSNRNGRRAPQ</sequence>
<evidence type="ECO:0000256" key="1">
    <source>
        <dbReference type="ARBA" id="ARBA00037999"/>
    </source>
</evidence>
<dbReference type="PANTHER" id="PTHR30244:SF34">
    <property type="entry name" value="DTDP-4-AMINO-4,6-DIDEOXYGALACTOSE TRANSAMINASE"/>
    <property type="match status" value="1"/>
</dbReference>
<protein>
    <submittedName>
        <fullName evidence="2">TDP-4-oxo-6-deoxy-D-glucose transaminase</fullName>
    </submittedName>
</protein>
<dbReference type="InterPro" id="IPR015424">
    <property type="entry name" value="PyrdxlP-dep_Trfase"/>
</dbReference>
<dbReference type="GO" id="GO:0000271">
    <property type="term" value="P:polysaccharide biosynthetic process"/>
    <property type="evidence" value="ECO:0007669"/>
    <property type="project" value="TreeGrafter"/>
</dbReference>
<dbReference type="InterPro" id="IPR015421">
    <property type="entry name" value="PyrdxlP-dep_Trfase_major"/>
</dbReference>
<dbReference type="PANTHER" id="PTHR30244">
    <property type="entry name" value="TRANSAMINASE"/>
    <property type="match status" value="1"/>
</dbReference>
<dbReference type="GO" id="GO:0008483">
    <property type="term" value="F:transaminase activity"/>
    <property type="evidence" value="ECO:0007669"/>
    <property type="project" value="TreeGrafter"/>
</dbReference>
<dbReference type="Gene3D" id="3.40.640.10">
    <property type="entry name" value="Type I PLP-dependent aspartate aminotransferase-like (Major domain)"/>
    <property type="match status" value="2"/>
</dbReference>
<dbReference type="GO" id="GO:0030170">
    <property type="term" value="F:pyridoxal phosphate binding"/>
    <property type="evidence" value="ECO:0007669"/>
    <property type="project" value="TreeGrafter"/>
</dbReference>
<dbReference type="RefSeq" id="WP_145044181.1">
    <property type="nucleotide sequence ID" value="NZ_CP036347.1"/>
</dbReference>
<accession>A0A517WKA9</accession>
<dbReference type="EMBL" id="CP036347">
    <property type="protein sequence ID" value="QDU05683.1"/>
    <property type="molecule type" value="Genomic_DNA"/>
</dbReference>
<name>A0A517WKA9_9PLAN</name>
<dbReference type="Proteomes" id="UP000320722">
    <property type="component" value="Chromosome"/>
</dbReference>
<reference evidence="2 3" key="1">
    <citation type="submission" date="2019-02" db="EMBL/GenBank/DDBJ databases">
        <title>Deep-cultivation of Planctomycetes and their phenomic and genomic characterization uncovers novel biology.</title>
        <authorList>
            <person name="Wiegand S."/>
            <person name="Jogler M."/>
            <person name="Boedeker C."/>
            <person name="Pinto D."/>
            <person name="Vollmers J."/>
            <person name="Rivas-Marin E."/>
            <person name="Kohn T."/>
            <person name="Peeters S.H."/>
            <person name="Heuer A."/>
            <person name="Rast P."/>
            <person name="Oberbeckmann S."/>
            <person name="Bunk B."/>
            <person name="Jeske O."/>
            <person name="Meyerdierks A."/>
            <person name="Storesund J.E."/>
            <person name="Kallscheuer N."/>
            <person name="Luecker S."/>
            <person name="Lage O.M."/>
            <person name="Pohl T."/>
            <person name="Merkel B.J."/>
            <person name="Hornburger P."/>
            <person name="Mueller R.-W."/>
            <person name="Bruemmer F."/>
            <person name="Labrenz M."/>
            <person name="Spormann A.M."/>
            <person name="Op den Camp H."/>
            <person name="Overmann J."/>
            <person name="Amann R."/>
            <person name="Jetten M.S.M."/>
            <person name="Mascher T."/>
            <person name="Medema M.H."/>
            <person name="Devos D.P."/>
            <person name="Kaster A.-K."/>
            <person name="Ovreas L."/>
            <person name="Rohde M."/>
            <person name="Galperin M.Y."/>
            <person name="Jogler C."/>
        </authorList>
    </citation>
    <scope>NUCLEOTIDE SEQUENCE [LARGE SCALE GENOMIC DNA]</scope>
    <source>
        <strain evidence="2 3">V6</strain>
    </source>
</reference>
<dbReference type="InterPro" id="IPR000653">
    <property type="entry name" value="DegT/StrS_aminotransferase"/>
</dbReference>
<comment type="similarity">
    <text evidence="1">Belongs to the DegT/DnrJ/EryC1 family.</text>
</comment>
<evidence type="ECO:0000313" key="3">
    <source>
        <dbReference type="Proteomes" id="UP000320722"/>
    </source>
</evidence>
<dbReference type="AlphaFoldDB" id="A0A517WKA9"/>
<gene>
    <name evidence="2" type="ORF">V6x_54240</name>
</gene>